<evidence type="ECO:0000256" key="6">
    <source>
        <dbReference type="ARBA" id="ARBA00038093"/>
    </source>
</evidence>
<keyword evidence="5" id="KW-0460">Magnesium</keyword>
<keyword evidence="4" id="KW-0378">Hydrolase</keyword>
<organism evidence="8 9">
    <name type="scientific">Haloarcula salinisoli</name>
    <dbReference type="NCBI Taxonomy" id="2487746"/>
    <lineage>
        <taxon>Archaea</taxon>
        <taxon>Methanobacteriati</taxon>
        <taxon>Methanobacteriota</taxon>
        <taxon>Stenosarchaea group</taxon>
        <taxon>Halobacteria</taxon>
        <taxon>Halobacteriales</taxon>
        <taxon>Haloarculaceae</taxon>
        <taxon>Haloarcula</taxon>
    </lineage>
</organism>
<gene>
    <name evidence="8" type="ORF">EGD98_12565</name>
</gene>
<dbReference type="AlphaFoldDB" id="A0A8J7YEP4"/>
<dbReference type="GO" id="GO:0046872">
    <property type="term" value="F:metal ion binding"/>
    <property type="evidence" value="ECO:0007669"/>
    <property type="project" value="UniProtKB-KW"/>
</dbReference>
<evidence type="ECO:0000313" key="9">
    <source>
        <dbReference type="Proteomes" id="UP000783863"/>
    </source>
</evidence>
<feature type="domain" description="PIN" evidence="7">
    <location>
        <begin position="1"/>
        <end position="125"/>
    </location>
</feature>
<dbReference type="GO" id="GO:0016787">
    <property type="term" value="F:hydrolase activity"/>
    <property type="evidence" value="ECO:0007669"/>
    <property type="project" value="UniProtKB-KW"/>
</dbReference>
<accession>A0A8J7YEP4</accession>
<dbReference type="EMBL" id="RKLQ01000002">
    <property type="protein sequence ID" value="MBX0304505.1"/>
    <property type="molecule type" value="Genomic_DNA"/>
</dbReference>
<keyword evidence="9" id="KW-1185">Reference proteome</keyword>
<comment type="caution">
    <text evidence="8">The sequence shown here is derived from an EMBL/GenBank/DDBJ whole genome shotgun (WGS) entry which is preliminary data.</text>
</comment>
<dbReference type="InterPro" id="IPR050556">
    <property type="entry name" value="Type_II_TA_system_RNase"/>
</dbReference>
<dbReference type="InterPro" id="IPR002716">
    <property type="entry name" value="PIN_dom"/>
</dbReference>
<dbReference type="PANTHER" id="PTHR33653:SF1">
    <property type="entry name" value="RIBONUCLEASE VAPC2"/>
    <property type="match status" value="1"/>
</dbReference>
<dbReference type="InterPro" id="IPR029060">
    <property type="entry name" value="PIN-like_dom_sf"/>
</dbReference>
<evidence type="ECO:0000256" key="3">
    <source>
        <dbReference type="ARBA" id="ARBA00022723"/>
    </source>
</evidence>
<evidence type="ECO:0000256" key="1">
    <source>
        <dbReference type="ARBA" id="ARBA00001946"/>
    </source>
</evidence>
<protein>
    <submittedName>
        <fullName evidence="8">PIN domain-containing protein</fullName>
    </submittedName>
</protein>
<dbReference type="Pfam" id="PF01850">
    <property type="entry name" value="PIN"/>
    <property type="match status" value="1"/>
</dbReference>
<proteinExistence type="inferred from homology"/>
<comment type="cofactor">
    <cofactor evidence="1">
        <name>Mg(2+)</name>
        <dbReference type="ChEBI" id="CHEBI:18420"/>
    </cofactor>
</comment>
<keyword evidence="2" id="KW-0540">Nuclease</keyword>
<comment type="similarity">
    <text evidence="6">Belongs to the PINc/VapC protein family.</text>
</comment>
<evidence type="ECO:0000256" key="4">
    <source>
        <dbReference type="ARBA" id="ARBA00022801"/>
    </source>
</evidence>
<dbReference type="GO" id="GO:0004518">
    <property type="term" value="F:nuclease activity"/>
    <property type="evidence" value="ECO:0007669"/>
    <property type="project" value="UniProtKB-KW"/>
</dbReference>
<reference evidence="8" key="1">
    <citation type="submission" date="2021-06" db="EMBL/GenBank/DDBJ databases">
        <title>Halomicroarcula sp. F24A a new haloarchaeum isolated from saline soil.</title>
        <authorList>
            <person name="Duran-Viseras A."/>
            <person name="Sanchez-Porro C."/>
            <person name="Ventosa A."/>
        </authorList>
    </citation>
    <scope>NUCLEOTIDE SEQUENCE</scope>
    <source>
        <strain evidence="8">F24A</strain>
    </source>
</reference>
<sequence>MILDTEFLISLRAEESAALELAAELEASGVPTRIPTVVIEELYVGVGAGDDANDNARAYEALVANKPVVELDENVSRRAGVLEGEHLASDSKPTLGPNDAVVAATGLVYNEPVVTSDNDFQTVDGLDVELY</sequence>
<name>A0A8J7YEP4_9EURY</name>
<dbReference type="PANTHER" id="PTHR33653">
    <property type="entry name" value="RIBONUCLEASE VAPC2"/>
    <property type="match status" value="1"/>
</dbReference>
<evidence type="ECO:0000256" key="2">
    <source>
        <dbReference type="ARBA" id="ARBA00022722"/>
    </source>
</evidence>
<evidence type="ECO:0000259" key="7">
    <source>
        <dbReference type="Pfam" id="PF01850"/>
    </source>
</evidence>
<evidence type="ECO:0000313" key="8">
    <source>
        <dbReference type="EMBL" id="MBX0304505.1"/>
    </source>
</evidence>
<dbReference type="Proteomes" id="UP000783863">
    <property type="component" value="Unassembled WGS sequence"/>
</dbReference>
<dbReference type="SUPFAM" id="SSF88723">
    <property type="entry name" value="PIN domain-like"/>
    <property type="match status" value="1"/>
</dbReference>
<dbReference type="RefSeq" id="WP_220588720.1">
    <property type="nucleotide sequence ID" value="NZ_RKLQ01000002.1"/>
</dbReference>
<evidence type="ECO:0000256" key="5">
    <source>
        <dbReference type="ARBA" id="ARBA00022842"/>
    </source>
</evidence>
<keyword evidence="3" id="KW-0479">Metal-binding</keyword>
<dbReference type="Gene3D" id="3.40.50.1010">
    <property type="entry name" value="5'-nuclease"/>
    <property type="match status" value="1"/>
</dbReference>